<protein>
    <submittedName>
        <fullName evidence="1">Uncharacterized protein</fullName>
    </submittedName>
</protein>
<accession>A0A974Y1J5</accession>
<name>A0A974Y1J5_9GAMM</name>
<dbReference type="Proteomes" id="UP000639274">
    <property type="component" value="Chromosome"/>
</dbReference>
<dbReference type="KEGG" id="lsf:I8J32_001830"/>
<evidence type="ECO:0000313" key="1">
    <source>
        <dbReference type="EMBL" id="QSX78705.1"/>
    </source>
</evidence>
<dbReference type="AlphaFoldDB" id="A0A974Y1J5"/>
<sequence length="297" mass="33570">MREHLRRPAEPMGEAWFMGDERRMFPLLLGNLEELSLEELREPLEEIASGNSSFGPLDEWTVWYRYLLGQLVPRHAERSFDSLYQHLVAAFIAVHPRGIDEPYGGFADDARQTLGRCLMDPSRWTGDRLAVTAPEDPFADGRRAAFEWTVACGDFSAGMFFCAKYLGEDELDGWLDSVFAIDCPLWITQLHSWLLAAHPLLAGRVVELAVLEDDPWTNVVWHGAHVLKGDFSGVHNPTPSPLPLLSPERREAVLAAARRHVSEARYFAWLDAIKPHAYLQTVLGDMPSRFADEFNIA</sequence>
<dbReference type="RefSeq" id="WP_200615547.1">
    <property type="nucleotide sequence ID" value="NZ_CP071518.1"/>
</dbReference>
<reference evidence="1 2" key="1">
    <citation type="submission" date="2021-03" db="EMBL/GenBank/DDBJ databases">
        <title>Lysobacter sp. nov. isolated from soil of gangwondo yeongwol, south Korea.</title>
        <authorList>
            <person name="Kim K.R."/>
            <person name="Kim K.H."/>
            <person name="Jeon C.O."/>
        </authorList>
    </citation>
    <scope>NUCLEOTIDE SEQUENCE [LARGE SCALE GENOMIC DNA]</scope>
    <source>
        <strain evidence="1 2">R19</strain>
    </source>
</reference>
<evidence type="ECO:0000313" key="2">
    <source>
        <dbReference type="Proteomes" id="UP000639274"/>
    </source>
</evidence>
<dbReference type="EMBL" id="CP071518">
    <property type="protein sequence ID" value="QSX78705.1"/>
    <property type="molecule type" value="Genomic_DNA"/>
</dbReference>
<organism evidence="1 2">
    <name type="scientific">Agrilutibacter solisilvae</name>
    <dbReference type="NCBI Taxonomy" id="2763317"/>
    <lineage>
        <taxon>Bacteria</taxon>
        <taxon>Pseudomonadati</taxon>
        <taxon>Pseudomonadota</taxon>
        <taxon>Gammaproteobacteria</taxon>
        <taxon>Lysobacterales</taxon>
        <taxon>Lysobacteraceae</taxon>
        <taxon>Agrilutibacter</taxon>
    </lineage>
</organism>
<keyword evidence="2" id="KW-1185">Reference proteome</keyword>
<gene>
    <name evidence="1" type="ORF">I8J32_001830</name>
</gene>
<proteinExistence type="predicted"/>